<dbReference type="AlphaFoldDB" id="A0A1F6EHD7"/>
<dbReference type="InterPro" id="IPR036165">
    <property type="entry name" value="YefM-like_sf"/>
</dbReference>
<evidence type="ECO:0000256" key="1">
    <source>
        <dbReference type="ARBA" id="ARBA00009981"/>
    </source>
</evidence>
<comment type="function">
    <text evidence="2">Antitoxin component of a type II toxin-antitoxin (TA) system.</text>
</comment>
<sequence length="90" mass="9970">MKTISTTNARKLLSEIVETVKITGHPIAIGRRNKPEVIVSPYPRSYNPAVSDTVNLAVASGTFDFLFDEPDLYSDKDIKWAYGKRGKKAA</sequence>
<evidence type="ECO:0000313" key="4">
    <source>
        <dbReference type="Proteomes" id="UP000177306"/>
    </source>
</evidence>
<protein>
    <recommendedName>
        <fullName evidence="2">Antitoxin</fullName>
    </recommendedName>
</protein>
<comment type="caution">
    <text evidence="3">The sequence shown here is derived from an EMBL/GenBank/DDBJ whole genome shotgun (WGS) entry which is preliminary data.</text>
</comment>
<evidence type="ECO:0000313" key="3">
    <source>
        <dbReference type="EMBL" id="OGG73064.1"/>
    </source>
</evidence>
<reference evidence="3 4" key="1">
    <citation type="journal article" date="2016" name="Nat. Commun.">
        <title>Thousands of microbial genomes shed light on interconnected biogeochemical processes in an aquifer system.</title>
        <authorList>
            <person name="Anantharaman K."/>
            <person name="Brown C.T."/>
            <person name="Hug L.A."/>
            <person name="Sharon I."/>
            <person name="Castelle C.J."/>
            <person name="Probst A.J."/>
            <person name="Thomas B.C."/>
            <person name="Singh A."/>
            <person name="Wilkins M.J."/>
            <person name="Karaoz U."/>
            <person name="Brodie E.L."/>
            <person name="Williams K.H."/>
            <person name="Hubbard S.S."/>
            <person name="Banfield J.F."/>
        </authorList>
    </citation>
    <scope>NUCLEOTIDE SEQUENCE [LARGE SCALE GENOMIC DNA]</scope>
</reference>
<dbReference type="Pfam" id="PF02604">
    <property type="entry name" value="PhdYeFM_antitox"/>
    <property type="match status" value="1"/>
</dbReference>
<dbReference type="Gene3D" id="3.40.1620.10">
    <property type="entry name" value="YefM-like domain"/>
    <property type="match status" value="1"/>
</dbReference>
<dbReference type="SUPFAM" id="SSF143120">
    <property type="entry name" value="YefM-like"/>
    <property type="match status" value="1"/>
</dbReference>
<dbReference type="EMBL" id="MFLY01000014">
    <property type="protein sequence ID" value="OGG73064.1"/>
    <property type="molecule type" value="Genomic_DNA"/>
</dbReference>
<proteinExistence type="inferred from homology"/>
<organism evidence="3 4">
    <name type="scientific">Candidatus Kaiserbacteria bacterium RIFCSPLOWO2_01_FULL_53_17</name>
    <dbReference type="NCBI Taxonomy" id="1798511"/>
    <lineage>
        <taxon>Bacteria</taxon>
        <taxon>Candidatus Kaiseribacteriota</taxon>
    </lineage>
</organism>
<name>A0A1F6EHD7_9BACT</name>
<comment type="similarity">
    <text evidence="1 2">Belongs to the phD/YefM antitoxin family.</text>
</comment>
<dbReference type="Proteomes" id="UP000177306">
    <property type="component" value="Unassembled WGS sequence"/>
</dbReference>
<evidence type="ECO:0000256" key="2">
    <source>
        <dbReference type="RuleBase" id="RU362080"/>
    </source>
</evidence>
<gene>
    <name evidence="3" type="ORF">A3A38_01805</name>
</gene>
<dbReference type="InterPro" id="IPR006442">
    <property type="entry name" value="Antitoxin_Phd/YefM"/>
</dbReference>
<accession>A0A1F6EHD7</accession>